<dbReference type="GO" id="GO:0031179">
    <property type="term" value="P:peptide modification"/>
    <property type="evidence" value="ECO:0007669"/>
    <property type="project" value="InterPro"/>
</dbReference>
<dbReference type="SMART" id="SM01260">
    <property type="entry name" value="LANC_like"/>
    <property type="match status" value="1"/>
</dbReference>
<dbReference type="SUPFAM" id="SSF158745">
    <property type="entry name" value="LanC-like"/>
    <property type="match status" value="1"/>
</dbReference>
<organism evidence="2 3">
    <name type="scientific">Kibdelosporangium aridum</name>
    <dbReference type="NCBI Taxonomy" id="2030"/>
    <lineage>
        <taxon>Bacteria</taxon>
        <taxon>Bacillati</taxon>
        <taxon>Actinomycetota</taxon>
        <taxon>Actinomycetes</taxon>
        <taxon>Pseudonocardiales</taxon>
        <taxon>Pseudonocardiaceae</taxon>
        <taxon>Kibdelosporangium</taxon>
    </lineage>
</organism>
<dbReference type="OrthoDB" id="1882482at2"/>
<feature type="binding site" evidence="1">
    <location>
        <position position="343"/>
    </location>
    <ligand>
        <name>Zn(2+)</name>
        <dbReference type="ChEBI" id="CHEBI:29105"/>
    </ligand>
</feature>
<dbReference type="AlphaFoldDB" id="A0A1W2FME6"/>
<feature type="binding site" evidence="1">
    <location>
        <position position="292"/>
    </location>
    <ligand>
        <name>Zn(2+)</name>
        <dbReference type="ChEBI" id="CHEBI:29105"/>
    </ligand>
</feature>
<dbReference type="InterPro" id="IPR033889">
    <property type="entry name" value="LanC"/>
</dbReference>
<dbReference type="PRINTS" id="PR01950">
    <property type="entry name" value="LANCSUPER"/>
</dbReference>
<reference evidence="2 3" key="1">
    <citation type="submission" date="2017-04" db="EMBL/GenBank/DDBJ databases">
        <authorList>
            <person name="Afonso C.L."/>
            <person name="Miller P.J."/>
            <person name="Scott M.A."/>
            <person name="Spackman E."/>
            <person name="Goraichik I."/>
            <person name="Dimitrov K.M."/>
            <person name="Suarez D.L."/>
            <person name="Swayne D.E."/>
        </authorList>
    </citation>
    <scope>NUCLEOTIDE SEQUENCE [LARGE SCALE GENOMIC DNA]</scope>
    <source>
        <strain evidence="2 3">DSM 43828</strain>
    </source>
</reference>
<evidence type="ECO:0000256" key="1">
    <source>
        <dbReference type="PIRSR" id="PIRSR607822-1"/>
    </source>
</evidence>
<feature type="binding site" evidence="1">
    <location>
        <position position="342"/>
    </location>
    <ligand>
        <name>Zn(2+)</name>
        <dbReference type="ChEBI" id="CHEBI:29105"/>
    </ligand>
</feature>
<protein>
    <submittedName>
        <fullName evidence="2">Lanthionine synthetase C-like protein</fullName>
    </submittedName>
</protein>
<dbReference type="RefSeq" id="WP_084431579.1">
    <property type="nucleotide sequence ID" value="NZ_FWXV01000008.1"/>
</dbReference>
<dbReference type="PRINTS" id="PR01955">
    <property type="entry name" value="LANCFRANKIA"/>
</dbReference>
<dbReference type="EMBL" id="FWXV01000008">
    <property type="protein sequence ID" value="SMD22816.1"/>
    <property type="molecule type" value="Genomic_DNA"/>
</dbReference>
<sequence>MTTHIVTELADRLVDPARVAVTTDAPGNALRTDNGDLTLWTPVGLSDGHPALALLYAELSASDPGLREHTHAHLRAAIASTAPRPGGGLFGGLAAVAFAAHAAATESGGYQAMLTQFDQAISRECQALAARDRAKIANGQAIGGWSGYDVPVGITGVGRHLLARYQLTGSQAVLAALEDVLATLVDIALAGDIDVRGRRMPAWWNHHDTAGIPAEGGGHLNFGMAHGVGGPLALLALAWQAGVAVSRHDEAMLRILSLMRKWQLDDESGPFWPYSVTLDGPSPPGRYREVWCYGAAGIGRALFLAGTALDDASWRETAHDALRGAFTIALTGHNRIRDSGLCHGWAGLLQIASRMAFDTGDRYYTETADELAVRLEKAYDPEAPFGFRYDYPGSVRPLDRPGFLEGAAGIALALHCHATGRPPVTGWDAPLLIS</sequence>
<accession>A0A1W2FME6</accession>
<name>A0A1W2FME6_KIBAR</name>
<gene>
    <name evidence="2" type="ORF">SAMN05661093_07618</name>
</gene>
<keyword evidence="1" id="KW-0479">Metal-binding</keyword>
<dbReference type="Proteomes" id="UP000192674">
    <property type="component" value="Unassembled WGS sequence"/>
</dbReference>
<dbReference type="InterPro" id="IPR007822">
    <property type="entry name" value="LANC-like"/>
</dbReference>
<dbReference type="Pfam" id="PF05147">
    <property type="entry name" value="LANC_like"/>
    <property type="match status" value="1"/>
</dbReference>
<dbReference type="CDD" id="cd04793">
    <property type="entry name" value="LanC"/>
    <property type="match status" value="1"/>
</dbReference>
<proteinExistence type="predicted"/>
<dbReference type="Gene3D" id="1.50.10.20">
    <property type="match status" value="1"/>
</dbReference>
<dbReference type="GO" id="GO:0046872">
    <property type="term" value="F:metal ion binding"/>
    <property type="evidence" value="ECO:0007669"/>
    <property type="project" value="UniProtKB-KW"/>
</dbReference>
<evidence type="ECO:0000313" key="2">
    <source>
        <dbReference type="EMBL" id="SMD22816.1"/>
    </source>
</evidence>
<evidence type="ECO:0000313" key="3">
    <source>
        <dbReference type="Proteomes" id="UP000192674"/>
    </source>
</evidence>
<keyword evidence="3" id="KW-1185">Reference proteome</keyword>
<keyword evidence="1" id="KW-0862">Zinc</keyword>